<dbReference type="RefSeq" id="WP_131898400.1">
    <property type="nucleotide sequence ID" value="NZ_SMKZ01000035.1"/>
</dbReference>
<protein>
    <recommendedName>
        <fullName evidence="1">Rhamnogalacturonan lyase domain-containing protein</fullName>
    </recommendedName>
</protein>
<feature type="domain" description="Rhamnogalacturonan lyase" evidence="1">
    <location>
        <begin position="114"/>
        <end position="277"/>
    </location>
</feature>
<name>A0A4R5CSP1_9ACTN</name>
<dbReference type="EMBL" id="SMKZ01000035">
    <property type="protein sequence ID" value="TDE02587.1"/>
    <property type="molecule type" value="Genomic_DNA"/>
</dbReference>
<dbReference type="AlphaFoldDB" id="A0A4R5CSP1"/>
<dbReference type="InterPro" id="IPR008979">
    <property type="entry name" value="Galactose-bd-like_sf"/>
</dbReference>
<gene>
    <name evidence="2" type="ORF">E1269_21630</name>
</gene>
<evidence type="ECO:0000259" key="1">
    <source>
        <dbReference type="Pfam" id="PF14683"/>
    </source>
</evidence>
<organism evidence="2 3">
    <name type="scientific">Jiangella asiatica</name>
    <dbReference type="NCBI Taxonomy" id="2530372"/>
    <lineage>
        <taxon>Bacteria</taxon>
        <taxon>Bacillati</taxon>
        <taxon>Actinomycetota</taxon>
        <taxon>Actinomycetes</taxon>
        <taxon>Jiangellales</taxon>
        <taxon>Jiangellaceae</taxon>
        <taxon>Jiangella</taxon>
    </lineage>
</organism>
<dbReference type="Pfam" id="PF14683">
    <property type="entry name" value="CBM-like"/>
    <property type="match status" value="1"/>
</dbReference>
<accession>A0A4R5CSP1</accession>
<comment type="caution">
    <text evidence="2">The sequence shown here is derived from an EMBL/GenBank/DDBJ whole genome shotgun (WGS) entry which is preliminary data.</text>
</comment>
<dbReference type="SUPFAM" id="SSF49785">
    <property type="entry name" value="Galactose-binding domain-like"/>
    <property type="match status" value="1"/>
</dbReference>
<dbReference type="Gene3D" id="2.60.40.10">
    <property type="entry name" value="Immunoglobulins"/>
    <property type="match status" value="1"/>
</dbReference>
<evidence type="ECO:0000313" key="2">
    <source>
        <dbReference type="EMBL" id="TDE02587.1"/>
    </source>
</evidence>
<dbReference type="InterPro" id="IPR013783">
    <property type="entry name" value="Ig-like_fold"/>
</dbReference>
<dbReference type="OrthoDB" id="4408269at2"/>
<dbReference type="InParanoid" id="A0A4R5CSP1"/>
<dbReference type="GO" id="GO:0005975">
    <property type="term" value="P:carbohydrate metabolic process"/>
    <property type="evidence" value="ECO:0007669"/>
    <property type="project" value="UniProtKB-ARBA"/>
</dbReference>
<reference evidence="2 3" key="1">
    <citation type="submission" date="2019-03" db="EMBL/GenBank/DDBJ databases">
        <title>Draft genome sequences of novel Actinobacteria.</title>
        <authorList>
            <person name="Sahin N."/>
            <person name="Ay H."/>
            <person name="Saygin H."/>
        </authorList>
    </citation>
    <scope>NUCLEOTIDE SEQUENCE [LARGE SCALE GENOMIC DNA]</scope>
    <source>
        <strain evidence="2 3">5K138</strain>
    </source>
</reference>
<proteinExistence type="predicted"/>
<evidence type="ECO:0000313" key="3">
    <source>
        <dbReference type="Proteomes" id="UP000294739"/>
    </source>
</evidence>
<sequence>MSGRHVPAVTGLRAEGQLGRITLDWTPAPWDFVVDHYAVYGAPDAADVAVDPSTLLTKTVYPRFVHRGLGGRGANWTYRVLTVDAAGARSRASAPLTASSQESVTATGAALAVVGEYDGTGLEFALSPGGYAQYPATFPDGVDFRHGTDNAGLAWSYLHPGPADAWAGRRPHVFRLRFDLAAAPAGQVWLALWLIDSHATIPGSAVLTVNGATVERLTFEGGATRGSTVGDSTLPGSPLRPSYVERPLPAGLLVAGENLLTVTKDDGSWIAYDAIGLFAR</sequence>
<keyword evidence="3" id="KW-1185">Reference proteome</keyword>
<dbReference type="InterPro" id="IPR029411">
    <property type="entry name" value="RG-lyase_III"/>
</dbReference>
<dbReference type="Proteomes" id="UP000294739">
    <property type="component" value="Unassembled WGS sequence"/>
</dbReference>